<dbReference type="EMBL" id="LR862134">
    <property type="protein sequence ID" value="CAD1839493.1"/>
    <property type="molecule type" value="Genomic_DNA"/>
</dbReference>
<feature type="compositionally biased region" description="Basic and acidic residues" evidence="1">
    <location>
        <begin position="86"/>
        <end position="95"/>
    </location>
</feature>
<sequence length="213" mass="24734">MRAARARFTRSPSTVPMRTSEFVMAERRALRRFEGEDAAAWDEELPLWKPLWRLHRNDPGCVVGEHMHVLRPGAAPPEDPPPPGTGRRDGIWSATEKDRPGEVDRWWWLWWWEREKRTEEEGEEGEGTRLTRVGEAERWKNEAGERVEKLEEDDEANAVVAAAEEEKRPEGEIDRWNALEIGSTGPLDLLDELAIANLQWSRDRGRERQKIKP</sequence>
<evidence type="ECO:0000313" key="2">
    <source>
        <dbReference type="EMBL" id="CAD1839493.1"/>
    </source>
</evidence>
<proteinExistence type="predicted"/>
<feature type="compositionally biased region" description="Pro residues" evidence="1">
    <location>
        <begin position="74"/>
        <end position="84"/>
    </location>
</feature>
<organism evidence="2">
    <name type="scientific">Ananas comosus var. bracteatus</name>
    <name type="common">red pineapple</name>
    <dbReference type="NCBI Taxonomy" id="296719"/>
    <lineage>
        <taxon>Eukaryota</taxon>
        <taxon>Viridiplantae</taxon>
        <taxon>Streptophyta</taxon>
        <taxon>Embryophyta</taxon>
        <taxon>Tracheophyta</taxon>
        <taxon>Spermatophyta</taxon>
        <taxon>Magnoliopsida</taxon>
        <taxon>Liliopsida</taxon>
        <taxon>Poales</taxon>
        <taxon>Bromeliaceae</taxon>
        <taxon>Bromelioideae</taxon>
        <taxon>Ananas</taxon>
    </lineage>
</organism>
<evidence type="ECO:0000256" key="1">
    <source>
        <dbReference type="SAM" id="MobiDB-lite"/>
    </source>
</evidence>
<protein>
    <submittedName>
        <fullName evidence="2">Uncharacterized protein</fullName>
    </submittedName>
</protein>
<accession>A0A6V7Q8M8</accession>
<name>A0A6V7Q8M8_ANACO</name>
<dbReference type="AlphaFoldDB" id="A0A6V7Q8M8"/>
<gene>
    <name evidence="2" type="ORF">CB5_LOCUS22704</name>
</gene>
<reference evidence="2" key="1">
    <citation type="submission" date="2020-07" db="EMBL/GenBank/DDBJ databases">
        <authorList>
            <person name="Lin J."/>
        </authorList>
    </citation>
    <scope>NUCLEOTIDE SEQUENCE</scope>
</reference>
<feature type="region of interest" description="Disordered" evidence="1">
    <location>
        <begin position="71"/>
        <end position="95"/>
    </location>
</feature>